<protein>
    <submittedName>
        <fullName evidence="2">Uncharacterized protein</fullName>
    </submittedName>
</protein>
<dbReference type="KEGG" id="csn:Cyast_2596"/>
<gene>
    <name evidence="2" type="ordered locus">Cyast_2596</name>
</gene>
<feature type="coiled-coil region" evidence="1">
    <location>
        <begin position="1209"/>
        <end position="1236"/>
    </location>
</feature>
<dbReference type="Proteomes" id="UP000010483">
    <property type="component" value="Chromosome"/>
</dbReference>
<dbReference type="HOGENOM" id="CLU_245703_0_0_3"/>
<dbReference type="EMBL" id="CP003940">
    <property type="protein sequence ID" value="AFZ48539.1"/>
    <property type="molecule type" value="Genomic_DNA"/>
</dbReference>
<accession>K9YNS8</accession>
<keyword evidence="3" id="KW-1185">Reference proteome</keyword>
<feature type="coiled-coil region" evidence="1">
    <location>
        <begin position="1331"/>
        <end position="1358"/>
    </location>
</feature>
<organism evidence="2 3">
    <name type="scientific">Cyanobacterium stanieri (strain ATCC 29140 / PCC 7202)</name>
    <dbReference type="NCBI Taxonomy" id="292563"/>
    <lineage>
        <taxon>Bacteria</taxon>
        <taxon>Bacillati</taxon>
        <taxon>Cyanobacteriota</taxon>
        <taxon>Cyanophyceae</taxon>
        <taxon>Oscillatoriophycideae</taxon>
        <taxon>Chroococcales</taxon>
        <taxon>Geminocystaceae</taxon>
        <taxon>Cyanobacterium</taxon>
    </lineage>
</organism>
<dbReference type="PATRIC" id="fig|292563.3.peg.2713"/>
<name>K9YNS8_CYASC</name>
<reference evidence="3" key="1">
    <citation type="journal article" date="2013" name="Proc. Natl. Acad. Sci. U.S.A.">
        <title>Improving the coverage of the cyanobacterial phylum using diversity-driven genome sequencing.</title>
        <authorList>
            <person name="Shih P.M."/>
            <person name="Wu D."/>
            <person name="Latifi A."/>
            <person name="Axen S.D."/>
            <person name="Fewer D.P."/>
            <person name="Talla E."/>
            <person name="Calteau A."/>
            <person name="Cai F."/>
            <person name="Tandeau de Marsac N."/>
            <person name="Rippka R."/>
            <person name="Herdman M."/>
            <person name="Sivonen K."/>
            <person name="Coursin T."/>
            <person name="Laurent T."/>
            <person name="Goodwin L."/>
            <person name="Nolan M."/>
            <person name="Davenport K.W."/>
            <person name="Han C.S."/>
            <person name="Rubin E.M."/>
            <person name="Eisen J.A."/>
            <person name="Woyke T."/>
            <person name="Gugger M."/>
            <person name="Kerfeld C.A."/>
        </authorList>
    </citation>
    <scope>NUCLEOTIDE SEQUENCE [LARGE SCALE GENOMIC DNA]</scope>
    <source>
        <strain evidence="3">ATCC 29140 / PCC 7202</strain>
    </source>
</reference>
<evidence type="ECO:0000313" key="2">
    <source>
        <dbReference type="EMBL" id="AFZ48539.1"/>
    </source>
</evidence>
<dbReference type="STRING" id="292563.Cyast_2596"/>
<proteinExistence type="predicted"/>
<keyword evidence="1" id="KW-0175">Coiled coil</keyword>
<evidence type="ECO:0000256" key="1">
    <source>
        <dbReference type="SAM" id="Coils"/>
    </source>
</evidence>
<dbReference type="eggNOG" id="COG1196">
    <property type="taxonomic scope" value="Bacteria"/>
</dbReference>
<dbReference type="BioCyc" id="CSTA292563:G1353-2600-MONOMER"/>
<evidence type="ECO:0000313" key="3">
    <source>
        <dbReference type="Proteomes" id="UP000010483"/>
    </source>
</evidence>
<sequence length="1565" mass="183078">MQISELVRVNEEAILANAVNFGMMEDEEKNLGLCQGFVFNYESINPKASTLGVLEAIQRSYRSRNEANIHLFVQDYGRGKSHFALVTANYFRQSIESQEIQGILEQVRKASINNPGIVEDLEAYKRRNKKHLVICLSGEEMDLRKSFLKAINKTLMEENITDTLAQEFCQKPLNYLKSLDAQQQQVANNFIESNYPELGDLDNIIESLTKENYRLIPQVKEISKHLNQGFAIDFETDLNVEQILENLLQKLCLGENAPYAGILILFDELNNYLQSWARDAIASGGLTLQNITNICENYKGKIALVCFTQIRPLKSVPNKSADDYKKLASRLEIAESTYEPISSLELVIKGLLVQQSHQPIWGEFIHKWGNTLLGNSRQSFETRITYYRERGWDLQTFHRNITLDSFPLHPLTTYLLCNLDFTQGRTAIQYIKEDVKNFILNQPLERNNLLNCLPAISLIDAFSDFSQTEFSRYHAEYKKTYQSISFSITTEEESILKAIFLFYISGNKLHKPNNQNHAIILSELSGLSETETSETLKKLSLERQVIYYNTGDNTYRFYSGSNLLEIRQQIEEEAERQPHKWTVNLPVKYCQDNIDKYLRSQYIEALTFIEKNKLINGEWYFENKFYTIEEFEQALSGYKTLENTEAKGIFAHILADRIEDLQDLKYRINDLLSKSQNKHLFAVAIPNKTVGDLPRELFMIDIIRRKTDKQESGTAYNQLKQDLEQKIDREIREILVSCDYYCLYQDKLTAQEEKQPQAIISLLLNELYSFVPPLAKNDKMALKSNPANTIIGYAIKLLIQDELKPQNFPNASYNNLISPVFISNWGLLKINNQKYSIQLPSQRNVRQAWDKISELTDLGSKEEKTTKIEDIWKTLSKPPFGYNEYTFTMLFGAWLGYHYNEVKISGTFGIPQRKKEHISYNIQPVKKWTETNIFDKPKDFVNKWILGKSKSPQIIRHKPIICPEIPSSVDYNQAKELINEIDNFIQSGEGEKYKKDEIKIKRVHLLDGIKTIDNNFEIVEEAENLSNDANIEKLISFYLSLQDELTPKRVINLVNYSDSNKVNNSHPVYVNPSENQKERQQKVRILINDKINDFVDELTQRSEKMKTEQELGRYQGELENTKAKISEVDTLPSHLIELLNYALKTAETNIKNIQYQENIKQCLSDIERRCRVLSDNASQKDYQDALLDIENLAEETIIIKENPRYIDIINEIKDKKNYLEQKIQIWQERVNNISKNQAFFLSQEINSLKNRFTDIESCQKIENLLQQLNPIILEWQNEEEAEKLKHQEDENILQQLRIKTPSLLKNISECQDAISLINNLREKLNYPDRFNQEIEQLRENLNQYISESDNQLDKLEVTIQHINDSQKLDKFNKELIKSETIWEKSSEYLRCQRLHQDIDNLRNLLKIIEYQRNNDLKDYENSLQQLNQWRSNVTNISPHIETKYQSISHQLTTKINRIRQQKSESAIAWLNQLNPQYNLLLENSEKLLDEKLKCANNLLKEIDCNYNQYLDCFEEKEEKLIQEYRNICIEIQNENTENQIIVLFQQLTLENKQLLHHKLEQYLNE</sequence>